<proteinExistence type="predicted"/>
<reference evidence="1 2" key="1">
    <citation type="journal article" date="2014" name="Genome Announc.">
        <title>Genome sequence of the basidiomycetous fungus Pseudozyma aphidis DSM70725, an efficient producer of biosurfactant mannosylerythritol lipids.</title>
        <authorList>
            <person name="Lorenz S."/>
            <person name="Guenther M."/>
            <person name="Grumaz C."/>
            <person name="Rupp S."/>
            <person name="Zibek S."/>
            <person name="Sohn K."/>
        </authorList>
    </citation>
    <scope>NUCLEOTIDE SEQUENCE [LARGE SCALE GENOMIC DNA]</scope>
    <source>
        <strain evidence="2">ATCC 32657 / CBS 517.83 / DSM 70725 / JCM 10318 / NBRC 10182 / NRRL Y-7954 / St-0401</strain>
    </source>
</reference>
<gene>
    <name evidence="1" type="ORF">PaG_06311</name>
</gene>
<keyword evidence="2" id="KW-1185">Reference proteome</keyword>
<dbReference type="Proteomes" id="UP000019462">
    <property type="component" value="Unassembled WGS sequence"/>
</dbReference>
<organism evidence="1 2">
    <name type="scientific">Moesziomyces aphidis</name>
    <name type="common">Pseudozyma aphidis</name>
    <dbReference type="NCBI Taxonomy" id="84754"/>
    <lineage>
        <taxon>Eukaryota</taxon>
        <taxon>Fungi</taxon>
        <taxon>Dikarya</taxon>
        <taxon>Basidiomycota</taxon>
        <taxon>Ustilaginomycotina</taxon>
        <taxon>Ustilaginomycetes</taxon>
        <taxon>Ustilaginales</taxon>
        <taxon>Ustilaginaceae</taxon>
        <taxon>Moesziomyces</taxon>
    </lineage>
</organism>
<dbReference type="OrthoDB" id="10606128at2759"/>
<comment type="caution">
    <text evidence="1">The sequence shown here is derived from an EMBL/GenBank/DDBJ whole genome shotgun (WGS) entry which is preliminary data.</text>
</comment>
<dbReference type="EMBL" id="AWNI01000041">
    <property type="protein sequence ID" value="ETS59784.1"/>
    <property type="molecule type" value="Genomic_DNA"/>
</dbReference>
<name>W3VE18_MOEAP</name>
<evidence type="ECO:0000313" key="1">
    <source>
        <dbReference type="EMBL" id="ETS59784.1"/>
    </source>
</evidence>
<dbReference type="HOGENOM" id="CLU_555641_0_0_1"/>
<accession>W3VE18</accession>
<dbReference type="AlphaFoldDB" id="W3VE18"/>
<protein>
    <submittedName>
        <fullName evidence="1">Uncharacterized protein</fullName>
    </submittedName>
</protein>
<sequence>MLGKFRQHVQQLDAGSDLKPRRSWCCGDPSSRNGKVGGVSDNFDPTRSVRMFVGGRGHYALTALWSSTQNVAGSCISWVEEHSAVPREARKSRDVTTASRTELQLAKALRCRSDGVNDAEGTRQWRDGEDRDEHAGVSAFGGGRTMISQGSQLSEARRAIQLRRPNLGIFPAMAPALASVAREAVLGQSLSDHPGRLASVGCEPNMRSEYKGRHARFRTSSIRSPSERHKSLLCPKMTWSIFLFFWHQDPASACHLGSERVDWWPRVPFSTISPLAWLATQTFQNSRSEECGWRILDFWASYTGLAVCSPVPDPHRTEKMALQQWTSPMQRGFRWKDATTPLSMGRESPQWSETSGGMCSHMLYCKGKARKTPRALSSTTTVSRHGVDGAEAHSPGWKAFYIPNTAQKVGRQSGVSIGGCTQSKALLHAHALQCLTQMSHLPTFSFSSPAPKLAITMARLHVAMRAEPNVANSAVMALKPHWARKHCAGAV</sequence>
<evidence type="ECO:0000313" key="2">
    <source>
        <dbReference type="Proteomes" id="UP000019462"/>
    </source>
</evidence>